<dbReference type="InterPro" id="IPR039361">
    <property type="entry name" value="Cyclin"/>
</dbReference>
<evidence type="ECO:0000256" key="5">
    <source>
        <dbReference type="RuleBase" id="RU000383"/>
    </source>
</evidence>
<name>A0AA38L9X3_TAXCH</name>
<feature type="transmembrane region" description="Helical" evidence="7">
    <location>
        <begin position="25"/>
        <end position="42"/>
    </location>
</feature>
<keyword evidence="7" id="KW-0812">Transmembrane</keyword>
<organism evidence="10 11">
    <name type="scientific">Taxus chinensis</name>
    <name type="common">Chinese yew</name>
    <name type="synonym">Taxus wallichiana var. chinensis</name>
    <dbReference type="NCBI Taxonomy" id="29808"/>
    <lineage>
        <taxon>Eukaryota</taxon>
        <taxon>Viridiplantae</taxon>
        <taxon>Streptophyta</taxon>
        <taxon>Embryophyta</taxon>
        <taxon>Tracheophyta</taxon>
        <taxon>Spermatophyta</taxon>
        <taxon>Pinopsida</taxon>
        <taxon>Pinidae</taxon>
        <taxon>Conifers II</taxon>
        <taxon>Cupressales</taxon>
        <taxon>Taxaceae</taxon>
        <taxon>Taxus</taxon>
    </lineage>
</organism>
<dbReference type="PIRSF" id="PIRSF001771">
    <property type="entry name" value="Cyclin_A_B_D_E"/>
    <property type="match status" value="1"/>
</dbReference>
<dbReference type="InterPro" id="IPR004367">
    <property type="entry name" value="Cyclin_C-dom"/>
</dbReference>
<dbReference type="GO" id="GO:0016538">
    <property type="term" value="F:cyclin-dependent protein serine/threonine kinase regulator activity"/>
    <property type="evidence" value="ECO:0007669"/>
    <property type="project" value="InterPro"/>
</dbReference>
<dbReference type="SUPFAM" id="SSF47954">
    <property type="entry name" value="Cyclin-like"/>
    <property type="match status" value="2"/>
</dbReference>
<evidence type="ECO:0000256" key="1">
    <source>
        <dbReference type="ARBA" id="ARBA00006955"/>
    </source>
</evidence>
<comment type="caution">
    <text evidence="10">The sequence shown here is derived from an EMBL/GenBank/DDBJ whole genome shotgun (WGS) entry which is preliminary data.</text>
</comment>
<dbReference type="AlphaFoldDB" id="A0AA38L9X3"/>
<feature type="region of interest" description="Disordered" evidence="6">
    <location>
        <begin position="297"/>
        <end position="329"/>
    </location>
</feature>
<feature type="non-terminal residue" evidence="10">
    <location>
        <position position="560"/>
    </location>
</feature>
<keyword evidence="7" id="KW-0472">Membrane</keyword>
<dbReference type="Proteomes" id="UP000824469">
    <property type="component" value="Unassembled WGS sequence"/>
</dbReference>
<evidence type="ECO:0000313" key="11">
    <source>
        <dbReference type="Proteomes" id="UP000824469"/>
    </source>
</evidence>
<reference evidence="10 11" key="1">
    <citation type="journal article" date="2021" name="Nat. Plants">
        <title>The Taxus genome provides insights into paclitaxel biosynthesis.</title>
        <authorList>
            <person name="Xiong X."/>
            <person name="Gou J."/>
            <person name="Liao Q."/>
            <person name="Li Y."/>
            <person name="Zhou Q."/>
            <person name="Bi G."/>
            <person name="Li C."/>
            <person name="Du R."/>
            <person name="Wang X."/>
            <person name="Sun T."/>
            <person name="Guo L."/>
            <person name="Liang H."/>
            <person name="Lu P."/>
            <person name="Wu Y."/>
            <person name="Zhang Z."/>
            <person name="Ro D.K."/>
            <person name="Shang Y."/>
            <person name="Huang S."/>
            <person name="Yan J."/>
        </authorList>
    </citation>
    <scope>NUCLEOTIDE SEQUENCE [LARGE SCALE GENOMIC DNA]</scope>
    <source>
        <strain evidence="10">Ta-2019</strain>
    </source>
</reference>
<comment type="similarity">
    <text evidence="1">Belongs to the cyclin family. Cyclin AB subfamily.</text>
</comment>
<dbReference type="FunFam" id="1.10.472.10:FF:000001">
    <property type="entry name" value="G2/mitotic-specific cyclin"/>
    <property type="match status" value="1"/>
</dbReference>
<dbReference type="InterPro" id="IPR013763">
    <property type="entry name" value="Cyclin-like_dom"/>
</dbReference>
<keyword evidence="3 5" id="KW-0195">Cyclin</keyword>
<keyword evidence="7" id="KW-1133">Transmembrane helix</keyword>
<dbReference type="Pfam" id="PF02984">
    <property type="entry name" value="Cyclin_C"/>
    <property type="match status" value="1"/>
</dbReference>
<evidence type="ECO:0000256" key="2">
    <source>
        <dbReference type="ARBA" id="ARBA00022618"/>
    </source>
</evidence>
<proteinExistence type="inferred from homology"/>
<feature type="domain" description="Cyclin-like" evidence="8">
    <location>
        <begin position="389"/>
        <end position="473"/>
    </location>
</feature>
<dbReference type="Gene3D" id="1.10.472.10">
    <property type="entry name" value="Cyclin-like"/>
    <property type="match status" value="2"/>
</dbReference>
<feature type="domain" description="Cyclin-like" evidence="8">
    <location>
        <begin position="486"/>
        <end position="560"/>
    </location>
</feature>
<dbReference type="InterPro" id="IPR006671">
    <property type="entry name" value="Cyclin_N"/>
</dbReference>
<dbReference type="InterPro" id="IPR036915">
    <property type="entry name" value="Cyclin-like_sf"/>
</dbReference>
<protein>
    <submittedName>
        <fullName evidence="10">Uncharacterized protein</fullName>
    </submittedName>
</protein>
<dbReference type="OMA" id="VPRKFGV"/>
<dbReference type="PANTHER" id="PTHR10177">
    <property type="entry name" value="CYCLINS"/>
    <property type="match status" value="1"/>
</dbReference>
<dbReference type="EMBL" id="JAHRHJ020000005">
    <property type="protein sequence ID" value="KAH9316296.1"/>
    <property type="molecule type" value="Genomic_DNA"/>
</dbReference>
<dbReference type="GO" id="GO:0044772">
    <property type="term" value="P:mitotic cell cycle phase transition"/>
    <property type="evidence" value="ECO:0007669"/>
    <property type="project" value="InterPro"/>
</dbReference>
<evidence type="ECO:0000256" key="7">
    <source>
        <dbReference type="SAM" id="Phobius"/>
    </source>
</evidence>
<dbReference type="Pfam" id="PF00134">
    <property type="entry name" value="Cyclin_N"/>
    <property type="match status" value="1"/>
</dbReference>
<feature type="non-terminal residue" evidence="10">
    <location>
        <position position="1"/>
    </location>
</feature>
<gene>
    <name evidence="10" type="ORF">KI387_024923</name>
</gene>
<dbReference type="GO" id="GO:0051301">
    <property type="term" value="P:cell division"/>
    <property type="evidence" value="ECO:0007669"/>
    <property type="project" value="UniProtKB-KW"/>
</dbReference>
<dbReference type="InterPro" id="IPR046965">
    <property type="entry name" value="Cyclin_A/B-like"/>
</dbReference>
<dbReference type="SMART" id="SM00385">
    <property type="entry name" value="CYCLIN"/>
    <property type="match status" value="2"/>
</dbReference>
<dbReference type="SMART" id="SM01332">
    <property type="entry name" value="Cyclin_C"/>
    <property type="match status" value="1"/>
</dbReference>
<keyword evidence="11" id="KW-1185">Reference proteome</keyword>
<keyword evidence="4" id="KW-0131">Cell cycle</keyword>
<evidence type="ECO:0000259" key="9">
    <source>
        <dbReference type="SMART" id="SM01332"/>
    </source>
</evidence>
<evidence type="ECO:0000256" key="6">
    <source>
        <dbReference type="SAM" id="MobiDB-lite"/>
    </source>
</evidence>
<evidence type="ECO:0000313" key="10">
    <source>
        <dbReference type="EMBL" id="KAH9316296.1"/>
    </source>
</evidence>
<sequence length="560" mass="62726">RNIAVEKVCSMMFASIQIENLKDRGHFRLILIGLLYSLLFVGCSEKLLGSTMDTSKGGRFGVENRVQKVTVAPGKVLTRANTRARRVLCDTGNVGACPAKQPNGAGDVNQEKSKKQNLVADRPVPRKFGVNLTNKSGIIRASSSSLQDRDENGNVRQKMASKSSILPATVKIHQPPVVRLSGSLKTALRKPLRVSNVDVRGLLLLDSQINSPQVLLPSASWKPPRPLNVDISGKGASDDAKGKVSLPYAKVVSRRIQPIDASKRKVKPQGAFTSTLNAMLKVYPAKAKPVSGRIQPVDASKRKGRPRKAFTSTLTARSEASLGPSQPDRIEGDLPNIDEADNENQLAVVDYIHDIYHFYWEVEARKCPSSSYMSTQVDITPKMRAILVDWLIDVHWKFELTSETLFLMTNLMDRFLSMHVITRKDFQLVGLTALLVAAKYEEIWPPKVEDLLEISKNSYTHDQILSMEKLMLNKLRFNLTVPTPYVFLKRFLKAAQADEELEKLTFYLIELCLVEYESLQWKPSMLAASATCIARHILQRMPPWTRLIQKHARYNGIRAE</sequence>
<keyword evidence="2" id="KW-0132">Cell division</keyword>
<evidence type="ECO:0000259" key="8">
    <source>
        <dbReference type="SMART" id="SM00385"/>
    </source>
</evidence>
<accession>A0AA38L9X3</accession>
<evidence type="ECO:0000256" key="4">
    <source>
        <dbReference type="ARBA" id="ARBA00023306"/>
    </source>
</evidence>
<feature type="domain" description="Cyclin C-terminal" evidence="9">
    <location>
        <begin position="482"/>
        <end position="560"/>
    </location>
</feature>
<evidence type="ECO:0000256" key="3">
    <source>
        <dbReference type="ARBA" id="ARBA00023127"/>
    </source>
</evidence>